<reference evidence="3" key="1">
    <citation type="submission" date="2017-04" db="EMBL/GenBank/DDBJ databases">
        <title>Function of individual gut microbiota members based on whole genome sequencing of pure cultures obtained from chicken caecum.</title>
        <authorList>
            <person name="Medvecky M."/>
            <person name="Cejkova D."/>
            <person name="Polansky O."/>
            <person name="Karasova D."/>
            <person name="Kubasova T."/>
            <person name="Cizek A."/>
            <person name="Rychlik I."/>
        </authorList>
    </citation>
    <scope>NUCLEOTIDE SEQUENCE [LARGE SCALE GENOMIC DNA]</scope>
    <source>
        <strain evidence="3">An90</strain>
    </source>
</reference>
<accession>A0A1Y3QZD2</accession>
<dbReference type="InterPro" id="IPR050179">
    <property type="entry name" value="Trans_hexapeptide_repeat"/>
</dbReference>
<sequence length="222" mass="24100">MGLKLIIMGTTPFSIMLYKIIEKEQFASVLAFTTGRAFMDKTELEGIPIVAFEELSDSFDMNQCMILNTIGYSQMNDIRKKVFFQIREEGYKLCTFISANANVYTDKIGDGSIIMPGAFVGPYVELGVSDIIYANVSLTHHITIGDFVFIGSGCVVGGNVKIGDNCFVGLNSTIKNKAKIPSYTLIGSGTNILSSITEGKGAVYVGNPARCLADKRSVDVKI</sequence>
<dbReference type="OrthoDB" id="1115300at2"/>
<proteinExistence type="inferred from homology"/>
<dbReference type="InterPro" id="IPR011004">
    <property type="entry name" value="Trimer_LpxA-like_sf"/>
</dbReference>
<comment type="caution">
    <text evidence="2">The sequence shown here is derived from an EMBL/GenBank/DDBJ whole genome shotgun (WGS) entry which is preliminary data.</text>
</comment>
<gene>
    <name evidence="2" type="ORF">B5G41_09470</name>
</gene>
<evidence type="ECO:0000256" key="1">
    <source>
        <dbReference type="ARBA" id="ARBA00007274"/>
    </source>
</evidence>
<evidence type="ECO:0008006" key="4">
    <source>
        <dbReference type="Google" id="ProtNLM"/>
    </source>
</evidence>
<dbReference type="EMBL" id="NFHB01000006">
    <property type="protein sequence ID" value="OUN02759.1"/>
    <property type="molecule type" value="Genomic_DNA"/>
</dbReference>
<evidence type="ECO:0000313" key="3">
    <source>
        <dbReference type="Proteomes" id="UP000195772"/>
    </source>
</evidence>
<protein>
    <recommendedName>
        <fullName evidence="4">Acetyltransferase</fullName>
    </recommendedName>
</protein>
<dbReference type="Pfam" id="PF00132">
    <property type="entry name" value="Hexapep"/>
    <property type="match status" value="1"/>
</dbReference>
<organism evidence="2 3">
    <name type="scientific">Alistipes onderdonkii</name>
    <dbReference type="NCBI Taxonomy" id="328813"/>
    <lineage>
        <taxon>Bacteria</taxon>
        <taxon>Pseudomonadati</taxon>
        <taxon>Bacteroidota</taxon>
        <taxon>Bacteroidia</taxon>
        <taxon>Bacteroidales</taxon>
        <taxon>Rikenellaceae</taxon>
        <taxon>Alistipes</taxon>
    </lineage>
</organism>
<dbReference type="PANTHER" id="PTHR43300:SF7">
    <property type="entry name" value="UDP-N-ACETYLBACILLOSAMINE N-ACETYLTRANSFERASE"/>
    <property type="match status" value="1"/>
</dbReference>
<dbReference type="InterPro" id="IPR001451">
    <property type="entry name" value="Hexapep"/>
</dbReference>
<evidence type="ECO:0000313" key="2">
    <source>
        <dbReference type="EMBL" id="OUN02759.1"/>
    </source>
</evidence>
<dbReference type="PANTHER" id="PTHR43300">
    <property type="entry name" value="ACETYLTRANSFERASE"/>
    <property type="match status" value="1"/>
</dbReference>
<dbReference type="Gene3D" id="2.160.10.10">
    <property type="entry name" value="Hexapeptide repeat proteins"/>
    <property type="match status" value="2"/>
</dbReference>
<name>A0A1Y3QZD2_9BACT</name>
<dbReference type="RefSeq" id="WP_087402596.1">
    <property type="nucleotide sequence ID" value="NZ_JAHOND010000001.1"/>
</dbReference>
<dbReference type="SUPFAM" id="SSF51161">
    <property type="entry name" value="Trimeric LpxA-like enzymes"/>
    <property type="match status" value="1"/>
</dbReference>
<comment type="similarity">
    <text evidence="1">Belongs to the transferase hexapeptide repeat family.</text>
</comment>
<dbReference type="Proteomes" id="UP000195772">
    <property type="component" value="Unassembled WGS sequence"/>
</dbReference>
<dbReference type="AlphaFoldDB" id="A0A1Y3QZD2"/>